<dbReference type="OrthoDB" id="9778595at2"/>
<keyword evidence="7 10" id="KW-0460">Magnesium</keyword>
<evidence type="ECO:0000313" key="12">
    <source>
        <dbReference type="EMBL" id="ABJ87076.1"/>
    </source>
</evidence>
<dbReference type="InterPro" id="IPR003374">
    <property type="entry name" value="ApbE-like_sf"/>
</dbReference>
<evidence type="ECO:0000256" key="5">
    <source>
        <dbReference type="ARBA" id="ARBA00022723"/>
    </source>
</evidence>
<dbReference type="InterPro" id="IPR024932">
    <property type="entry name" value="ApbE"/>
</dbReference>
<evidence type="ECO:0000256" key="2">
    <source>
        <dbReference type="ARBA" id="ARBA00016337"/>
    </source>
</evidence>
<dbReference type="GO" id="GO:0046872">
    <property type="term" value="F:metal ion binding"/>
    <property type="evidence" value="ECO:0007669"/>
    <property type="project" value="UniProtKB-UniRule"/>
</dbReference>
<evidence type="ECO:0000256" key="8">
    <source>
        <dbReference type="ARBA" id="ARBA00031306"/>
    </source>
</evidence>
<dbReference type="FunCoup" id="Q01TE4">
    <property type="interactions" value="98"/>
</dbReference>
<evidence type="ECO:0000256" key="1">
    <source>
        <dbReference type="ARBA" id="ARBA00011955"/>
    </source>
</evidence>
<accession>Q01TE4</accession>
<keyword evidence="5 10" id="KW-0479">Metal-binding</keyword>
<name>Q01TE4_SOLUE</name>
<evidence type="ECO:0000256" key="3">
    <source>
        <dbReference type="ARBA" id="ARBA00022630"/>
    </source>
</evidence>
<dbReference type="eggNOG" id="COG1477">
    <property type="taxonomic scope" value="Bacteria"/>
</dbReference>
<comment type="similarity">
    <text evidence="10">Belongs to the ApbE family.</text>
</comment>
<keyword evidence="4 10" id="KW-0808">Transferase</keyword>
<dbReference type="Gene3D" id="3.10.520.10">
    <property type="entry name" value="ApbE-like domains"/>
    <property type="match status" value="1"/>
</dbReference>
<dbReference type="HOGENOM" id="CLU_044403_5_1_0"/>
<dbReference type="AlphaFoldDB" id="Q01TE4"/>
<evidence type="ECO:0000256" key="7">
    <source>
        <dbReference type="ARBA" id="ARBA00022842"/>
    </source>
</evidence>
<protein>
    <recommendedName>
        <fullName evidence="2 10">FAD:protein FMN transferase</fullName>
        <ecNumber evidence="1 10">2.7.1.180</ecNumber>
    </recommendedName>
    <alternativeName>
        <fullName evidence="8 10">Flavin transferase</fullName>
    </alternativeName>
</protein>
<dbReference type="STRING" id="234267.Acid_6150"/>
<keyword evidence="12" id="KW-0449">Lipoprotein</keyword>
<comment type="catalytic activity">
    <reaction evidence="9 10">
        <text>L-threonyl-[protein] + FAD = FMN-L-threonyl-[protein] + AMP + H(+)</text>
        <dbReference type="Rhea" id="RHEA:36847"/>
        <dbReference type="Rhea" id="RHEA-COMP:11060"/>
        <dbReference type="Rhea" id="RHEA-COMP:11061"/>
        <dbReference type="ChEBI" id="CHEBI:15378"/>
        <dbReference type="ChEBI" id="CHEBI:30013"/>
        <dbReference type="ChEBI" id="CHEBI:57692"/>
        <dbReference type="ChEBI" id="CHEBI:74257"/>
        <dbReference type="ChEBI" id="CHEBI:456215"/>
        <dbReference type="EC" id="2.7.1.180"/>
    </reaction>
</comment>
<evidence type="ECO:0000256" key="10">
    <source>
        <dbReference type="PIRNR" id="PIRNR006268"/>
    </source>
</evidence>
<dbReference type="GO" id="GO:0016740">
    <property type="term" value="F:transferase activity"/>
    <property type="evidence" value="ECO:0007669"/>
    <property type="project" value="UniProtKB-UniRule"/>
</dbReference>
<comment type="cofactor">
    <cofactor evidence="11">
        <name>Mg(2+)</name>
        <dbReference type="ChEBI" id="CHEBI:18420"/>
    </cofactor>
    <cofactor evidence="11">
        <name>Mn(2+)</name>
        <dbReference type="ChEBI" id="CHEBI:29035"/>
    </cofactor>
    <text evidence="11">Magnesium. Can also use manganese.</text>
</comment>
<dbReference type="PANTHER" id="PTHR30040">
    <property type="entry name" value="THIAMINE BIOSYNTHESIS LIPOPROTEIN APBE"/>
    <property type="match status" value="1"/>
</dbReference>
<evidence type="ECO:0000256" key="9">
    <source>
        <dbReference type="ARBA" id="ARBA00048540"/>
    </source>
</evidence>
<sequence precursor="true">MRLSFLVFCLPLLLHARDPVRVEVEDEAMGTTFALTLYGVDRTALNAAAASAFIELHRLDGMLSNYRPESEWSAVNRSAALRPVRVSPELFHLLTECLRYGRESDGAFDITVGPLMKIWGFYKGEGLLPRKTEITTALRLVGYAHVQLDAASQSVSFDQSGVELDPGGIGKGYAVDNMVAVLKAHGVGTALVSAGGSSIYGLGAPPETPAGWKVRIRAPDDPRRTAAEVVLKDMSLSTSGGYEKFFLAEGRTYSHIMNPRTGYPAQGTSSVSVVAPRTIDGEVWAKPYFVLGRAWTAAHRPKDFKIFLCDDTSRHTCAWIP</sequence>
<reference evidence="12" key="1">
    <citation type="submission" date="2006-10" db="EMBL/GenBank/DDBJ databases">
        <title>Complete sequence of Solibacter usitatus Ellin6076.</title>
        <authorList>
            <consortium name="US DOE Joint Genome Institute"/>
            <person name="Copeland A."/>
            <person name="Lucas S."/>
            <person name="Lapidus A."/>
            <person name="Barry K."/>
            <person name="Detter J.C."/>
            <person name="Glavina del Rio T."/>
            <person name="Hammon N."/>
            <person name="Israni S."/>
            <person name="Dalin E."/>
            <person name="Tice H."/>
            <person name="Pitluck S."/>
            <person name="Thompson L.S."/>
            <person name="Brettin T."/>
            <person name="Bruce D."/>
            <person name="Han C."/>
            <person name="Tapia R."/>
            <person name="Gilna P."/>
            <person name="Schmutz J."/>
            <person name="Larimer F."/>
            <person name="Land M."/>
            <person name="Hauser L."/>
            <person name="Kyrpides N."/>
            <person name="Mikhailova N."/>
            <person name="Janssen P.H."/>
            <person name="Kuske C.R."/>
            <person name="Richardson P."/>
        </authorList>
    </citation>
    <scope>NUCLEOTIDE SEQUENCE</scope>
    <source>
        <strain evidence="12">Ellin6076</strain>
    </source>
</reference>
<dbReference type="KEGG" id="sus:Acid_6150"/>
<dbReference type="InParanoid" id="Q01TE4"/>
<dbReference type="Pfam" id="PF02424">
    <property type="entry name" value="ApbE"/>
    <property type="match status" value="1"/>
</dbReference>
<dbReference type="PANTHER" id="PTHR30040:SF2">
    <property type="entry name" value="FAD:PROTEIN FMN TRANSFERASE"/>
    <property type="match status" value="1"/>
</dbReference>
<keyword evidence="6 10" id="KW-0274">FAD</keyword>
<evidence type="ECO:0000256" key="11">
    <source>
        <dbReference type="PIRSR" id="PIRSR006268-2"/>
    </source>
</evidence>
<dbReference type="SUPFAM" id="SSF143631">
    <property type="entry name" value="ApbE-like"/>
    <property type="match status" value="1"/>
</dbReference>
<dbReference type="EC" id="2.7.1.180" evidence="1 10"/>
<keyword evidence="3 10" id="KW-0285">Flavoprotein</keyword>
<evidence type="ECO:0000256" key="4">
    <source>
        <dbReference type="ARBA" id="ARBA00022679"/>
    </source>
</evidence>
<dbReference type="EMBL" id="CP000473">
    <property type="protein sequence ID" value="ABJ87076.1"/>
    <property type="molecule type" value="Genomic_DNA"/>
</dbReference>
<feature type="binding site" evidence="11">
    <location>
        <position position="168"/>
    </location>
    <ligand>
        <name>Mg(2+)</name>
        <dbReference type="ChEBI" id="CHEBI:18420"/>
    </ligand>
</feature>
<organism evidence="12">
    <name type="scientific">Solibacter usitatus (strain Ellin6076)</name>
    <dbReference type="NCBI Taxonomy" id="234267"/>
    <lineage>
        <taxon>Bacteria</taxon>
        <taxon>Pseudomonadati</taxon>
        <taxon>Acidobacteriota</taxon>
        <taxon>Terriglobia</taxon>
        <taxon>Bryobacterales</taxon>
        <taxon>Solibacteraceae</taxon>
        <taxon>Candidatus Solibacter</taxon>
    </lineage>
</organism>
<evidence type="ECO:0000256" key="6">
    <source>
        <dbReference type="ARBA" id="ARBA00022827"/>
    </source>
</evidence>
<gene>
    <name evidence="12" type="ordered locus">Acid_6150</name>
</gene>
<proteinExistence type="inferred from homology"/>
<dbReference type="PIRSF" id="PIRSF006268">
    <property type="entry name" value="ApbE"/>
    <property type="match status" value="1"/>
</dbReference>